<dbReference type="AlphaFoldDB" id="A0A447CYD0"/>
<gene>
    <name evidence="1" type="ORF">RHODGE_RHODGE_03421</name>
</gene>
<dbReference type="Proteomes" id="UP000289200">
    <property type="component" value="Unassembled WGS sequence"/>
</dbReference>
<accession>A0A447CYD0</accession>
<reference evidence="2" key="1">
    <citation type="submission" date="2018-10" db="EMBL/GenBank/DDBJ databases">
        <authorList>
            <person name="Peiro R."/>
            <person name="Begona"/>
            <person name="Cbmso G."/>
            <person name="Lopez M."/>
            <person name="Gonzalez S."/>
            <person name="Sacristan E."/>
            <person name="Castillo E."/>
        </authorList>
    </citation>
    <scope>NUCLEOTIDE SEQUENCE [LARGE SCALE GENOMIC DNA]</scope>
</reference>
<comment type="caution">
    <text evidence="1">The sequence shown here is derived from an EMBL/GenBank/DDBJ whole genome shotgun (WGS) entry which is preliminary data.</text>
</comment>
<proteinExistence type="predicted"/>
<sequence length="69" mass="7381">MSTASATIIDLSAYRAARRRPAAAHHAAAAAAPMVPPFFAMIMLPVPCLMMWTPLWLAAPTAPDRHTVP</sequence>
<evidence type="ECO:0000313" key="2">
    <source>
        <dbReference type="Proteomes" id="UP000289200"/>
    </source>
</evidence>
<keyword evidence="2" id="KW-1185">Reference proteome</keyword>
<dbReference type="EMBL" id="UWOC01000164">
    <property type="protein sequence ID" value="VCU10235.1"/>
    <property type="molecule type" value="Genomic_DNA"/>
</dbReference>
<name>A0A447CYD0_9BRAD</name>
<organism evidence="1 2">
    <name type="scientific">Rhodoplanes serenus</name>
    <dbReference type="NCBI Taxonomy" id="200615"/>
    <lineage>
        <taxon>Bacteria</taxon>
        <taxon>Pseudomonadati</taxon>
        <taxon>Pseudomonadota</taxon>
        <taxon>Alphaproteobacteria</taxon>
        <taxon>Hyphomicrobiales</taxon>
        <taxon>Nitrobacteraceae</taxon>
        <taxon>Rhodoplanes</taxon>
    </lineage>
</organism>
<protein>
    <submittedName>
        <fullName evidence="1">Uncharacterized protein</fullName>
    </submittedName>
</protein>
<dbReference type="RefSeq" id="WP_129610229.1">
    <property type="nucleotide sequence ID" value="NZ_UWOC01000164.1"/>
</dbReference>
<evidence type="ECO:0000313" key="1">
    <source>
        <dbReference type="EMBL" id="VCU10235.1"/>
    </source>
</evidence>